<reference evidence="2 3" key="1">
    <citation type="journal article" date="2020" name="Mol. Biol. Evol.">
        <title>Distinct Expression and Methylation Patterns for Genes with Different Fates following a Single Whole-Genome Duplication in Flowering Plants.</title>
        <authorList>
            <person name="Shi T."/>
            <person name="Rahmani R.S."/>
            <person name="Gugger P.F."/>
            <person name="Wang M."/>
            <person name="Li H."/>
            <person name="Zhang Y."/>
            <person name="Li Z."/>
            <person name="Wang Q."/>
            <person name="Van de Peer Y."/>
            <person name="Marchal K."/>
            <person name="Chen J."/>
        </authorList>
    </citation>
    <scope>NUCLEOTIDE SEQUENCE [LARGE SCALE GENOMIC DNA]</scope>
    <source>
        <tissue evidence="2">Leaf</tissue>
    </source>
</reference>
<evidence type="ECO:0000256" key="1">
    <source>
        <dbReference type="SAM" id="MobiDB-lite"/>
    </source>
</evidence>
<feature type="region of interest" description="Disordered" evidence="1">
    <location>
        <begin position="1"/>
        <end position="40"/>
    </location>
</feature>
<evidence type="ECO:0000313" key="2">
    <source>
        <dbReference type="EMBL" id="DAD42774.1"/>
    </source>
</evidence>
<comment type="caution">
    <text evidence="2">The sequence shown here is derived from an EMBL/GenBank/DDBJ whole genome shotgun (WGS) entry which is preliminary data.</text>
</comment>
<dbReference type="EMBL" id="DUZY01000006">
    <property type="protein sequence ID" value="DAD42774.1"/>
    <property type="molecule type" value="Genomic_DNA"/>
</dbReference>
<organism evidence="2 3">
    <name type="scientific">Nelumbo nucifera</name>
    <name type="common">Sacred lotus</name>
    <dbReference type="NCBI Taxonomy" id="4432"/>
    <lineage>
        <taxon>Eukaryota</taxon>
        <taxon>Viridiplantae</taxon>
        <taxon>Streptophyta</taxon>
        <taxon>Embryophyta</taxon>
        <taxon>Tracheophyta</taxon>
        <taxon>Spermatophyta</taxon>
        <taxon>Magnoliopsida</taxon>
        <taxon>Proteales</taxon>
        <taxon>Nelumbonaceae</taxon>
        <taxon>Nelumbo</taxon>
    </lineage>
</organism>
<gene>
    <name evidence="2" type="ORF">HUJ06_001005</name>
</gene>
<name>A0A822Z8W6_NELNU</name>
<proteinExistence type="predicted"/>
<sequence>MLPPNPGDEAILPQSTHRNRHPSPDAAISEVQKPPVWRQK</sequence>
<accession>A0A822Z8W6</accession>
<dbReference type="Proteomes" id="UP000607653">
    <property type="component" value="Unassembled WGS sequence"/>
</dbReference>
<keyword evidence="3" id="KW-1185">Reference proteome</keyword>
<dbReference type="AlphaFoldDB" id="A0A822Z8W6"/>
<protein>
    <submittedName>
        <fullName evidence="2">Uncharacterized protein</fullName>
    </submittedName>
</protein>
<evidence type="ECO:0000313" key="3">
    <source>
        <dbReference type="Proteomes" id="UP000607653"/>
    </source>
</evidence>